<sequence length="123" mass="14077">MNGNDSDESQSSVPRLRRTKSIQCYFWKLKEFCQREDVTVKQRVNARAKVAGASQDGGRHRRGKGPETRPASLGLKWRVGERTQQDSNPATSVWIYANRRTYKHEDYAGTLTTGPSTYRTRVK</sequence>
<evidence type="ECO:0000256" key="1">
    <source>
        <dbReference type="SAM" id="MobiDB-lite"/>
    </source>
</evidence>
<feature type="region of interest" description="Disordered" evidence="1">
    <location>
        <begin position="48"/>
        <end position="74"/>
    </location>
</feature>
<dbReference type="AlphaFoldDB" id="A0A4Z2EFY7"/>
<comment type="caution">
    <text evidence="2">The sequence shown here is derived from an EMBL/GenBank/DDBJ whole genome shotgun (WGS) entry which is preliminary data.</text>
</comment>
<dbReference type="EMBL" id="SRLO01008288">
    <property type="protein sequence ID" value="TNN27450.1"/>
    <property type="molecule type" value="Genomic_DNA"/>
</dbReference>
<dbReference type="Proteomes" id="UP000314294">
    <property type="component" value="Unassembled WGS sequence"/>
</dbReference>
<reference evidence="2 3" key="1">
    <citation type="submission" date="2019-03" db="EMBL/GenBank/DDBJ databases">
        <title>First draft genome of Liparis tanakae, snailfish: a comprehensive survey of snailfish specific genes.</title>
        <authorList>
            <person name="Kim W."/>
            <person name="Song I."/>
            <person name="Jeong J.-H."/>
            <person name="Kim D."/>
            <person name="Kim S."/>
            <person name="Ryu S."/>
            <person name="Song J.Y."/>
            <person name="Lee S.K."/>
        </authorList>
    </citation>
    <scope>NUCLEOTIDE SEQUENCE [LARGE SCALE GENOMIC DNA]</scope>
    <source>
        <tissue evidence="2">Muscle</tissue>
    </source>
</reference>
<accession>A0A4Z2EFY7</accession>
<protein>
    <submittedName>
        <fullName evidence="2">Uncharacterized protein</fullName>
    </submittedName>
</protein>
<evidence type="ECO:0000313" key="2">
    <source>
        <dbReference type="EMBL" id="TNN27450.1"/>
    </source>
</evidence>
<keyword evidence="3" id="KW-1185">Reference proteome</keyword>
<evidence type="ECO:0000313" key="3">
    <source>
        <dbReference type="Proteomes" id="UP000314294"/>
    </source>
</evidence>
<proteinExistence type="predicted"/>
<gene>
    <name evidence="2" type="ORF">EYF80_062405</name>
</gene>
<name>A0A4Z2EFY7_9TELE</name>
<organism evidence="2 3">
    <name type="scientific">Liparis tanakae</name>
    <name type="common">Tanaka's snailfish</name>
    <dbReference type="NCBI Taxonomy" id="230148"/>
    <lineage>
        <taxon>Eukaryota</taxon>
        <taxon>Metazoa</taxon>
        <taxon>Chordata</taxon>
        <taxon>Craniata</taxon>
        <taxon>Vertebrata</taxon>
        <taxon>Euteleostomi</taxon>
        <taxon>Actinopterygii</taxon>
        <taxon>Neopterygii</taxon>
        <taxon>Teleostei</taxon>
        <taxon>Neoteleostei</taxon>
        <taxon>Acanthomorphata</taxon>
        <taxon>Eupercaria</taxon>
        <taxon>Perciformes</taxon>
        <taxon>Cottioidei</taxon>
        <taxon>Cottales</taxon>
        <taxon>Liparidae</taxon>
        <taxon>Liparis</taxon>
    </lineage>
</organism>